<protein>
    <submittedName>
        <fullName evidence="2">Type IX secretion system membrane protein, PorP/SprF family</fullName>
    </submittedName>
</protein>
<dbReference type="InterPro" id="IPR019861">
    <property type="entry name" value="PorP/SprF_Bacteroidetes"/>
</dbReference>
<dbReference type="Proteomes" id="UP000199109">
    <property type="component" value="Unassembled WGS sequence"/>
</dbReference>
<dbReference type="EMBL" id="FNAO01000003">
    <property type="protein sequence ID" value="SDE06134.1"/>
    <property type="molecule type" value="Genomic_DNA"/>
</dbReference>
<feature type="signal peptide" evidence="1">
    <location>
        <begin position="1"/>
        <end position="20"/>
    </location>
</feature>
<evidence type="ECO:0000313" key="2">
    <source>
        <dbReference type="EMBL" id="SDE06134.1"/>
    </source>
</evidence>
<dbReference type="STRING" id="641691.SAMN05421636_10399"/>
<gene>
    <name evidence="2" type="ORF">SAMN05421636_10399</name>
</gene>
<organism evidence="2 3">
    <name type="scientific">Pricia antarctica</name>
    <dbReference type="NCBI Taxonomy" id="641691"/>
    <lineage>
        <taxon>Bacteria</taxon>
        <taxon>Pseudomonadati</taxon>
        <taxon>Bacteroidota</taxon>
        <taxon>Flavobacteriia</taxon>
        <taxon>Flavobacteriales</taxon>
        <taxon>Flavobacteriaceae</taxon>
        <taxon>Pricia</taxon>
    </lineage>
</organism>
<name>A0A1G6ZTL8_9FLAO</name>
<dbReference type="RefSeq" id="WP_091866683.1">
    <property type="nucleotide sequence ID" value="NZ_FNAO01000003.1"/>
</dbReference>
<dbReference type="Pfam" id="PF11751">
    <property type="entry name" value="PorP_SprF"/>
    <property type="match status" value="1"/>
</dbReference>
<sequence length="312" mass="35110">MKKLVLFILLVASTSQIILAQQEPQYTQYIYNTLSINPGYAGSRGVFSITGMHRSQWLGIEGAPKTQTINFHTPVSERVGIGLSIVNDDIGKGTNQETYFDGVFSYTIPFARENKLAFGIKAGGHLLNVDFTKLANYEQEVLASGLANIDNKFSPNFGVGAFYYNERFYAGISIPNFLRTQHFDDSKSSNSFLAKERLNLYLMTGYVYDIHPIVKFKPALLLRAEQGAPLQVDVSANFLFNEKFTLGAAYRWDAALSAIVGFQINENLMLGLAYDRELSELGGATFNDGSFEILLRYEFLTRFQRRIVPRFF</sequence>
<accession>A0A1G6ZTL8</accession>
<dbReference type="NCBIfam" id="TIGR03519">
    <property type="entry name" value="T9SS_PorP_fam"/>
    <property type="match status" value="1"/>
</dbReference>
<reference evidence="2 3" key="1">
    <citation type="submission" date="2016-10" db="EMBL/GenBank/DDBJ databases">
        <authorList>
            <person name="de Groot N.N."/>
        </authorList>
    </citation>
    <scope>NUCLEOTIDE SEQUENCE [LARGE SCALE GENOMIC DNA]</scope>
    <source>
        <strain evidence="2 3">DSM 23421</strain>
    </source>
</reference>
<dbReference type="AlphaFoldDB" id="A0A1G6ZTL8"/>
<evidence type="ECO:0000256" key="1">
    <source>
        <dbReference type="SAM" id="SignalP"/>
    </source>
</evidence>
<keyword evidence="3" id="KW-1185">Reference proteome</keyword>
<proteinExistence type="predicted"/>
<dbReference type="OrthoDB" id="1114455at2"/>
<evidence type="ECO:0000313" key="3">
    <source>
        <dbReference type="Proteomes" id="UP000199109"/>
    </source>
</evidence>
<keyword evidence="1" id="KW-0732">Signal</keyword>
<feature type="chain" id="PRO_5011643459" evidence="1">
    <location>
        <begin position="21"/>
        <end position="312"/>
    </location>
</feature>